<dbReference type="RefSeq" id="WP_201102871.1">
    <property type="nucleotide sequence ID" value="NZ_CP067977.1"/>
</dbReference>
<reference evidence="1 2" key="1">
    <citation type="submission" date="2021-01" db="EMBL/GenBank/DDBJ databases">
        <title>Brevundimonas vitis sp. nov., an bacterium isolated from grape (Vitis vinifera).</title>
        <authorList>
            <person name="Jiang L."/>
            <person name="Lee J."/>
        </authorList>
    </citation>
    <scope>NUCLEOTIDE SEQUENCE [LARGE SCALE GENOMIC DNA]</scope>
    <source>
        <strain evidence="1 2">GRTSA-9</strain>
    </source>
</reference>
<proteinExistence type="predicted"/>
<accession>A0ABX7BMK6</accession>
<sequence>MHKMDDDTPSEFYEVRQFRSQIWVAEGAVKTFGMSHTINASSSKAARQEIDRLLAKKGGAGFVKSAEGCYRRGSFDFGELKGAVKSASRASFDLIRAKHADHKLYGFGITTDEVPMTLGAMAQTVKAIAAETDEALRSEAEWNLQAWPIEEGDGFFDIPYRLLLRQSRGDIPFEQTIADDEFANGAFEAFVSALEELRNEGVLADAQGDAIVLMVQPSDFVPIEGMIERLNADPAVVQRYYAENG</sequence>
<dbReference type="EMBL" id="CP067977">
    <property type="protein sequence ID" value="QQQ18501.1"/>
    <property type="molecule type" value="Genomic_DNA"/>
</dbReference>
<keyword evidence="2" id="KW-1185">Reference proteome</keyword>
<evidence type="ECO:0000313" key="1">
    <source>
        <dbReference type="EMBL" id="QQQ18501.1"/>
    </source>
</evidence>
<evidence type="ECO:0000313" key="2">
    <source>
        <dbReference type="Proteomes" id="UP000595448"/>
    </source>
</evidence>
<protein>
    <submittedName>
        <fullName evidence="1">DUF4303 domain-containing protein</fullName>
    </submittedName>
</protein>
<name>A0ABX7BMK6_9CAUL</name>
<dbReference type="Proteomes" id="UP000595448">
    <property type="component" value="Chromosome"/>
</dbReference>
<gene>
    <name evidence="1" type="ORF">JIP62_14615</name>
</gene>
<dbReference type="InterPro" id="IPR025409">
    <property type="entry name" value="DUF4303"/>
</dbReference>
<organism evidence="1 2">
    <name type="scientific">Brevundimonas vitisensis</name>
    <dbReference type="NCBI Taxonomy" id="2800818"/>
    <lineage>
        <taxon>Bacteria</taxon>
        <taxon>Pseudomonadati</taxon>
        <taxon>Pseudomonadota</taxon>
        <taxon>Alphaproteobacteria</taxon>
        <taxon>Caulobacterales</taxon>
        <taxon>Caulobacteraceae</taxon>
        <taxon>Brevundimonas</taxon>
    </lineage>
</organism>
<dbReference type="Pfam" id="PF14136">
    <property type="entry name" value="DUF4303"/>
    <property type="match status" value="1"/>
</dbReference>